<sequence length="200" mass="21768">MSSSPRRTVRDVARRAVQAELVSVAQELFDEFGYEDTTVDAIATAAGMSRRTFFRYFASKEELVLGKYDLLGEQLLEAFRARADDEPLWTALRGMFETVVSAAGGVNDDIPVHAIERIVDETPALRGGYLYRLESIQTTIAAEARQRAARIGAAYAPDDPAPEAMVGAAFACMSAARAISSAFDVPLTTTADRAMRAMHP</sequence>
<accession>A0A2M9BDS8</accession>
<feature type="DNA-binding region" description="H-T-H motif" evidence="4">
    <location>
        <begin position="38"/>
        <end position="57"/>
    </location>
</feature>
<keyword evidence="3" id="KW-0804">Transcription</keyword>
<keyword evidence="1" id="KW-0805">Transcription regulation</keyword>
<reference evidence="6 7" key="1">
    <citation type="submission" date="2017-11" db="EMBL/GenBank/DDBJ databases">
        <title>Genomic Encyclopedia of Archaeal and Bacterial Type Strains, Phase II (KMG-II): From Individual Species to Whole Genera.</title>
        <authorList>
            <person name="Goeker M."/>
        </authorList>
    </citation>
    <scope>NUCLEOTIDE SEQUENCE [LARGE SCALE GENOMIC DNA]</scope>
    <source>
        <strain evidence="6 7">DSM 27763</strain>
    </source>
</reference>
<keyword evidence="7" id="KW-1185">Reference proteome</keyword>
<dbReference type="EMBL" id="PGEZ01000001">
    <property type="protein sequence ID" value="PJJ56103.1"/>
    <property type="molecule type" value="Genomic_DNA"/>
</dbReference>
<dbReference type="PANTHER" id="PTHR30055">
    <property type="entry name" value="HTH-TYPE TRANSCRIPTIONAL REGULATOR RUTR"/>
    <property type="match status" value="1"/>
</dbReference>
<dbReference type="InterPro" id="IPR001647">
    <property type="entry name" value="HTH_TetR"/>
</dbReference>
<dbReference type="GO" id="GO:0003700">
    <property type="term" value="F:DNA-binding transcription factor activity"/>
    <property type="evidence" value="ECO:0007669"/>
    <property type="project" value="TreeGrafter"/>
</dbReference>
<dbReference type="PROSITE" id="PS50977">
    <property type="entry name" value="HTH_TETR_2"/>
    <property type="match status" value="1"/>
</dbReference>
<evidence type="ECO:0000259" key="5">
    <source>
        <dbReference type="PROSITE" id="PS50977"/>
    </source>
</evidence>
<name>A0A2M9BDS8_9ACTN</name>
<dbReference type="Gene3D" id="1.10.10.60">
    <property type="entry name" value="Homeodomain-like"/>
    <property type="match status" value="1"/>
</dbReference>
<evidence type="ECO:0000256" key="1">
    <source>
        <dbReference type="ARBA" id="ARBA00023015"/>
    </source>
</evidence>
<dbReference type="AlphaFoldDB" id="A0A2M9BDS8"/>
<evidence type="ECO:0000256" key="3">
    <source>
        <dbReference type="ARBA" id="ARBA00023163"/>
    </source>
</evidence>
<evidence type="ECO:0000256" key="2">
    <source>
        <dbReference type="ARBA" id="ARBA00023125"/>
    </source>
</evidence>
<dbReference type="SUPFAM" id="SSF46689">
    <property type="entry name" value="Homeodomain-like"/>
    <property type="match status" value="1"/>
</dbReference>
<proteinExistence type="predicted"/>
<feature type="domain" description="HTH tetR-type" evidence="5">
    <location>
        <begin position="15"/>
        <end position="75"/>
    </location>
</feature>
<dbReference type="Proteomes" id="UP000230842">
    <property type="component" value="Unassembled WGS sequence"/>
</dbReference>
<keyword evidence="2 4" id="KW-0238">DNA-binding</keyword>
<dbReference type="OrthoDB" id="956698at2"/>
<protein>
    <submittedName>
        <fullName evidence="6">AcrR family transcriptional regulator</fullName>
    </submittedName>
</protein>
<dbReference type="Pfam" id="PF00440">
    <property type="entry name" value="TetR_N"/>
    <property type="match status" value="1"/>
</dbReference>
<evidence type="ECO:0000256" key="4">
    <source>
        <dbReference type="PROSITE-ProRule" id="PRU00335"/>
    </source>
</evidence>
<evidence type="ECO:0000313" key="6">
    <source>
        <dbReference type="EMBL" id="PJJ56103.1"/>
    </source>
</evidence>
<dbReference type="GO" id="GO:0000976">
    <property type="term" value="F:transcription cis-regulatory region binding"/>
    <property type="evidence" value="ECO:0007669"/>
    <property type="project" value="TreeGrafter"/>
</dbReference>
<dbReference type="InterPro" id="IPR050109">
    <property type="entry name" value="HTH-type_TetR-like_transc_reg"/>
</dbReference>
<dbReference type="Gene3D" id="1.10.357.10">
    <property type="entry name" value="Tetracycline Repressor, domain 2"/>
    <property type="match status" value="1"/>
</dbReference>
<dbReference type="InterPro" id="IPR009057">
    <property type="entry name" value="Homeodomain-like_sf"/>
</dbReference>
<dbReference type="RefSeq" id="WP_100414278.1">
    <property type="nucleotide sequence ID" value="NZ_PGEZ01000001.1"/>
</dbReference>
<comment type="caution">
    <text evidence="6">The sequence shown here is derived from an EMBL/GenBank/DDBJ whole genome shotgun (WGS) entry which is preliminary data.</text>
</comment>
<dbReference type="PANTHER" id="PTHR30055:SF234">
    <property type="entry name" value="HTH-TYPE TRANSCRIPTIONAL REGULATOR BETI"/>
    <property type="match status" value="1"/>
</dbReference>
<evidence type="ECO:0000313" key="7">
    <source>
        <dbReference type="Proteomes" id="UP000230842"/>
    </source>
</evidence>
<dbReference type="PRINTS" id="PR00455">
    <property type="entry name" value="HTHTETR"/>
</dbReference>
<gene>
    <name evidence="6" type="ORF">CLV56_0307</name>
</gene>
<organism evidence="6 7">
    <name type="scientific">Mumia flava</name>
    <dbReference type="NCBI Taxonomy" id="1348852"/>
    <lineage>
        <taxon>Bacteria</taxon>
        <taxon>Bacillati</taxon>
        <taxon>Actinomycetota</taxon>
        <taxon>Actinomycetes</taxon>
        <taxon>Propionibacteriales</taxon>
        <taxon>Nocardioidaceae</taxon>
        <taxon>Mumia</taxon>
    </lineage>
</organism>